<dbReference type="InterPro" id="IPR027417">
    <property type="entry name" value="P-loop_NTPase"/>
</dbReference>
<dbReference type="NCBIfam" id="TIGR01007">
    <property type="entry name" value="eps_fam"/>
    <property type="match status" value="1"/>
</dbReference>
<name>A0ABU6AEM1_9PSEU</name>
<keyword evidence="2" id="KW-0067">ATP-binding</keyword>
<dbReference type="InterPro" id="IPR033756">
    <property type="entry name" value="YlxH/NBP35"/>
</dbReference>
<dbReference type="GO" id="GO:0004715">
    <property type="term" value="F:non-membrane spanning protein tyrosine kinase activity"/>
    <property type="evidence" value="ECO:0007669"/>
    <property type="project" value="UniProtKB-EC"/>
</dbReference>
<organism evidence="3 4">
    <name type="scientific">Saccharopolyspora mangrovi</name>
    <dbReference type="NCBI Taxonomy" id="3082379"/>
    <lineage>
        <taxon>Bacteria</taxon>
        <taxon>Bacillati</taxon>
        <taxon>Actinomycetota</taxon>
        <taxon>Actinomycetes</taxon>
        <taxon>Pseudonocardiales</taxon>
        <taxon>Pseudonocardiaceae</taxon>
        <taxon>Saccharopolyspora</taxon>
    </lineage>
</organism>
<dbReference type="CDD" id="cd05387">
    <property type="entry name" value="BY-kinase"/>
    <property type="match status" value="1"/>
</dbReference>
<evidence type="ECO:0000256" key="1">
    <source>
        <dbReference type="ARBA" id="ARBA00022741"/>
    </source>
</evidence>
<dbReference type="InterPro" id="IPR005702">
    <property type="entry name" value="Wzc-like_C"/>
</dbReference>
<dbReference type="PANTHER" id="PTHR32309">
    <property type="entry name" value="TYROSINE-PROTEIN KINASE"/>
    <property type="match status" value="1"/>
</dbReference>
<dbReference type="InterPro" id="IPR050445">
    <property type="entry name" value="Bact_polysacc_biosynth/exp"/>
</dbReference>
<dbReference type="RefSeq" id="WP_324267484.1">
    <property type="nucleotide sequence ID" value="NZ_JAWLNX010000016.1"/>
</dbReference>
<evidence type="ECO:0000313" key="3">
    <source>
        <dbReference type="EMBL" id="MEB3369998.1"/>
    </source>
</evidence>
<evidence type="ECO:0000313" key="4">
    <source>
        <dbReference type="Proteomes" id="UP001327093"/>
    </source>
</evidence>
<accession>A0ABU6AEM1</accession>
<dbReference type="Gene3D" id="3.40.50.300">
    <property type="entry name" value="P-loop containing nucleotide triphosphate hydrolases"/>
    <property type="match status" value="1"/>
</dbReference>
<comment type="caution">
    <text evidence="3">The sequence shown here is derived from an EMBL/GenBank/DDBJ whole genome shotgun (WGS) entry which is preliminary data.</text>
</comment>
<dbReference type="Proteomes" id="UP001327093">
    <property type="component" value="Unassembled WGS sequence"/>
</dbReference>
<protein>
    <submittedName>
        <fullName evidence="3">Polysaccharide biosynthesis tyrosine autokinase</fullName>
        <ecNumber evidence="3">2.7.10.2</ecNumber>
    </submittedName>
</protein>
<sequence>MSTIVGVAAGFGVAVLIPPTYEATGSVVLNGGAVRDPVTGQFLETSLARNLVPTIARLAESREVGQAAAAEARVPTDMVVDHVSAEFEQGVQIITIKAHAPTAALSASIANAVTHALGQHVEEHPIDGTGSVDAQPLDQATPSMRPILPKPFLDACLGGLLGSLAGIGMARARDQLDDKISDIDELRGVAGAPILASIPFDRRVAKSPLSTDRPYVPWAEAFAQLRTNLEFLGVDSRPRIVAVTSAAAGEGKSITSCNLAIALARAGRRVLLIEADLRRPACSRYLGVDGTVGLTNLLAGNVEPEEAIQRWGEEGLMFLSSGWSVPNPSELLASRKCQDFLREMREQYDTVVLDLPSLLPTADAAVLAGRADGVILLARHRHTRAKQIRRAVDALTKVNAHLLGCALNMVPPRQEAKGYGYGYRFDQVRRPEHDEGLHRSLN</sequence>
<dbReference type="Pfam" id="PF10609">
    <property type="entry name" value="ParA"/>
    <property type="match status" value="1"/>
</dbReference>
<proteinExistence type="predicted"/>
<dbReference type="SUPFAM" id="SSF52540">
    <property type="entry name" value="P-loop containing nucleoside triphosphate hydrolases"/>
    <property type="match status" value="1"/>
</dbReference>
<gene>
    <name evidence="3" type="ORF">R4I43_21545</name>
</gene>
<keyword evidence="3" id="KW-0808">Transferase</keyword>
<dbReference type="EMBL" id="JAWLNX010000016">
    <property type="protein sequence ID" value="MEB3369998.1"/>
    <property type="molecule type" value="Genomic_DNA"/>
</dbReference>
<reference evidence="3 4" key="1">
    <citation type="submission" date="2023-10" db="EMBL/GenBank/DDBJ databases">
        <title>Saccharopolyspora sp. nov., isolated from mangrove soil.</title>
        <authorList>
            <person name="Lu Y."/>
            <person name="Liu W."/>
        </authorList>
    </citation>
    <scope>NUCLEOTIDE SEQUENCE [LARGE SCALE GENOMIC DNA]</scope>
    <source>
        <strain evidence="3 4">S2-29</strain>
    </source>
</reference>
<keyword evidence="1" id="KW-0547">Nucleotide-binding</keyword>
<dbReference type="EC" id="2.7.10.2" evidence="3"/>
<dbReference type="PANTHER" id="PTHR32309:SF13">
    <property type="entry name" value="FERRIC ENTEROBACTIN TRANSPORT PROTEIN FEPE"/>
    <property type="match status" value="1"/>
</dbReference>
<evidence type="ECO:0000256" key="2">
    <source>
        <dbReference type="ARBA" id="ARBA00022840"/>
    </source>
</evidence>
<keyword evidence="4" id="KW-1185">Reference proteome</keyword>